<dbReference type="HAMAP" id="MF_00460">
    <property type="entry name" value="UPF0125_RnfH"/>
    <property type="match status" value="1"/>
</dbReference>
<protein>
    <recommendedName>
        <fullName evidence="2">UPF0125 protein I7X43_14610</fullName>
    </recommendedName>
</protein>
<evidence type="ECO:0000313" key="5">
    <source>
        <dbReference type="Proteomes" id="UP000620139"/>
    </source>
</evidence>
<dbReference type="PANTHER" id="PTHR37483">
    <property type="entry name" value="UPF0125 PROTEIN RATB"/>
    <property type="match status" value="1"/>
</dbReference>
<sequence length="103" mass="11599">MASVELNIELAWSPEPGRVQVLPLRLPIGATVEQALAHLPLGVPQQTVGIWGHKAERHDGLRDGDRVEVYRPLTVDPMEARRRRHEVHGGRRIVSRHRPMGRG</sequence>
<name>A0A931NEU7_9BURK</name>
<evidence type="ECO:0000256" key="3">
    <source>
        <dbReference type="SAM" id="MobiDB-lite"/>
    </source>
</evidence>
<keyword evidence="5" id="KW-1185">Reference proteome</keyword>
<dbReference type="SUPFAM" id="SSF54285">
    <property type="entry name" value="MoaD/ThiS"/>
    <property type="match status" value="1"/>
</dbReference>
<dbReference type="InterPro" id="IPR037021">
    <property type="entry name" value="RnfH_sf"/>
</dbReference>
<evidence type="ECO:0000256" key="2">
    <source>
        <dbReference type="HAMAP-Rule" id="MF_00460"/>
    </source>
</evidence>
<feature type="region of interest" description="Disordered" evidence="3">
    <location>
        <begin position="83"/>
        <end position="103"/>
    </location>
</feature>
<dbReference type="InterPro" id="IPR005346">
    <property type="entry name" value="RnfH"/>
</dbReference>
<dbReference type="Proteomes" id="UP000620139">
    <property type="component" value="Unassembled WGS sequence"/>
</dbReference>
<dbReference type="PANTHER" id="PTHR37483:SF1">
    <property type="entry name" value="UPF0125 PROTEIN RATB"/>
    <property type="match status" value="1"/>
</dbReference>
<evidence type="ECO:0000313" key="4">
    <source>
        <dbReference type="EMBL" id="MBH9554074.1"/>
    </source>
</evidence>
<organism evidence="4 5">
    <name type="scientific">Inhella gelatinilytica</name>
    <dbReference type="NCBI Taxonomy" id="2795030"/>
    <lineage>
        <taxon>Bacteria</taxon>
        <taxon>Pseudomonadati</taxon>
        <taxon>Pseudomonadota</taxon>
        <taxon>Betaproteobacteria</taxon>
        <taxon>Burkholderiales</taxon>
        <taxon>Sphaerotilaceae</taxon>
        <taxon>Inhella</taxon>
    </lineage>
</organism>
<evidence type="ECO:0000256" key="1">
    <source>
        <dbReference type="ARBA" id="ARBA00010645"/>
    </source>
</evidence>
<accession>A0A931NEU7</accession>
<dbReference type="InterPro" id="IPR016155">
    <property type="entry name" value="Mopterin_synth/thiamin_S_b"/>
</dbReference>
<reference evidence="4" key="1">
    <citation type="submission" date="2020-12" db="EMBL/GenBank/DDBJ databases">
        <title>The genome sequence of Inhella sp. 4Y17.</title>
        <authorList>
            <person name="Liu Y."/>
        </authorList>
    </citation>
    <scope>NUCLEOTIDE SEQUENCE</scope>
    <source>
        <strain evidence="4">4Y10</strain>
    </source>
</reference>
<dbReference type="EMBL" id="JAEDAL010000009">
    <property type="protein sequence ID" value="MBH9554074.1"/>
    <property type="molecule type" value="Genomic_DNA"/>
</dbReference>
<comment type="caution">
    <text evidence="4">The sequence shown here is derived from an EMBL/GenBank/DDBJ whole genome shotgun (WGS) entry which is preliminary data.</text>
</comment>
<dbReference type="Pfam" id="PF03658">
    <property type="entry name" value="Ub-RnfH"/>
    <property type="match status" value="1"/>
</dbReference>
<comment type="similarity">
    <text evidence="1 2">Belongs to the UPF0125 (RnfH) family.</text>
</comment>
<dbReference type="RefSeq" id="WP_198101691.1">
    <property type="nucleotide sequence ID" value="NZ_JAEDAL010000009.1"/>
</dbReference>
<dbReference type="AlphaFoldDB" id="A0A931NEU7"/>
<dbReference type="Gene3D" id="3.10.20.280">
    <property type="entry name" value="RnfH-like"/>
    <property type="match status" value="1"/>
</dbReference>
<proteinExistence type="inferred from homology"/>
<gene>
    <name evidence="4" type="ORF">I7X43_14610</name>
</gene>